<dbReference type="RefSeq" id="XP_007924904.1">
    <property type="nucleotide sequence ID" value="XM_007926713.1"/>
</dbReference>
<evidence type="ECO:0000313" key="3">
    <source>
        <dbReference type="Proteomes" id="UP000016932"/>
    </source>
</evidence>
<evidence type="ECO:0000256" key="1">
    <source>
        <dbReference type="SAM" id="MobiDB-lite"/>
    </source>
</evidence>
<gene>
    <name evidence="2" type="ORF">MYCFIDRAFT_210838</name>
</gene>
<dbReference type="STRING" id="383855.M2Z388"/>
<reference evidence="2 3" key="1">
    <citation type="journal article" date="2012" name="PLoS Pathog.">
        <title>Diverse lifestyles and strategies of plant pathogenesis encoded in the genomes of eighteen Dothideomycetes fungi.</title>
        <authorList>
            <person name="Ohm R.A."/>
            <person name="Feau N."/>
            <person name="Henrissat B."/>
            <person name="Schoch C.L."/>
            <person name="Horwitz B.A."/>
            <person name="Barry K.W."/>
            <person name="Condon B.J."/>
            <person name="Copeland A.C."/>
            <person name="Dhillon B."/>
            <person name="Glaser F."/>
            <person name="Hesse C.N."/>
            <person name="Kosti I."/>
            <person name="LaButti K."/>
            <person name="Lindquist E.A."/>
            <person name="Lucas S."/>
            <person name="Salamov A.A."/>
            <person name="Bradshaw R.E."/>
            <person name="Ciuffetti L."/>
            <person name="Hamelin R.C."/>
            <person name="Kema G.H.J."/>
            <person name="Lawrence C."/>
            <person name="Scott J.A."/>
            <person name="Spatafora J.W."/>
            <person name="Turgeon B.G."/>
            <person name="de Wit P.J.G.M."/>
            <person name="Zhong S."/>
            <person name="Goodwin S.B."/>
            <person name="Grigoriev I.V."/>
        </authorList>
    </citation>
    <scope>NUCLEOTIDE SEQUENCE [LARGE SCALE GENOMIC DNA]</scope>
    <source>
        <strain evidence="2 3">CIRAD86</strain>
    </source>
</reference>
<keyword evidence="3" id="KW-1185">Reference proteome</keyword>
<evidence type="ECO:0000313" key="2">
    <source>
        <dbReference type="EMBL" id="EME84280.1"/>
    </source>
</evidence>
<accession>M2Z388</accession>
<feature type="region of interest" description="Disordered" evidence="1">
    <location>
        <begin position="55"/>
        <end position="152"/>
    </location>
</feature>
<dbReference type="OrthoDB" id="411372at2759"/>
<dbReference type="HOGENOM" id="CLU_1723182_0_0_1"/>
<sequence length="152" mass="17162">MPNLPNLPNLQSMRQNLPNMPNVEMPRFSPYEMIDSLSRSFSPMRYYLRGLDTQDEDEIGSEHHRPTSARSVPGRARRGSKLRTRSDADVQSIDVDLFEQSDDEDGTGETAGEEESSDDEGDEEQDMSDADMLDDVDDGDADEGEFEIFGHR</sequence>
<dbReference type="VEuPathDB" id="FungiDB:MYCFIDRAFT_210838"/>
<dbReference type="AlphaFoldDB" id="M2Z388"/>
<dbReference type="GeneID" id="19337216"/>
<name>M2Z388_PSEFD</name>
<dbReference type="Proteomes" id="UP000016932">
    <property type="component" value="Unassembled WGS sequence"/>
</dbReference>
<feature type="compositionally biased region" description="Acidic residues" evidence="1">
    <location>
        <begin position="96"/>
        <end position="146"/>
    </location>
</feature>
<proteinExistence type="predicted"/>
<organism evidence="2 3">
    <name type="scientific">Pseudocercospora fijiensis (strain CIRAD86)</name>
    <name type="common">Black leaf streak disease fungus</name>
    <name type="synonym">Mycosphaerella fijiensis</name>
    <dbReference type="NCBI Taxonomy" id="383855"/>
    <lineage>
        <taxon>Eukaryota</taxon>
        <taxon>Fungi</taxon>
        <taxon>Dikarya</taxon>
        <taxon>Ascomycota</taxon>
        <taxon>Pezizomycotina</taxon>
        <taxon>Dothideomycetes</taxon>
        <taxon>Dothideomycetidae</taxon>
        <taxon>Mycosphaerellales</taxon>
        <taxon>Mycosphaerellaceae</taxon>
        <taxon>Pseudocercospora</taxon>
    </lineage>
</organism>
<dbReference type="KEGG" id="pfj:MYCFIDRAFT_210838"/>
<dbReference type="EMBL" id="KB446557">
    <property type="protein sequence ID" value="EME84280.1"/>
    <property type="molecule type" value="Genomic_DNA"/>
</dbReference>
<protein>
    <submittedName>
        <fullName evidence="2">Uncharacterized protein</fullName>
    </submittedName>
</protein>